<dbReference type="InterPro" id="IPR029016">
    <property type="entry name" value="GAF-like_dom_sf"/>
</dbReference>
<evidence type="ECO:0000313" key="3">
    <source>
        <dbReference type="Proteomes" id="UP000292507"/>
    </source>
</evidence>
<reference evidence="2 3" key="1">
    <citation type="submission" date="2019-02" db="EMBL/GenBank/DDBJ databases">
        <title>Sequencing the genomes of 1000 actinobacteria strains.</title>
        <authorList>
            <person name="Klenk H.-P."/>
        </authorList>
    </citation>
    <scope>NUCLEOTIDE SEQUENCE [LARGE SCALE GENOMIC DNA]</scope>
    <source>
        <strain evidence="2 3">DSM 44509</strain>
    </source>
</reference>
<evidence type="ECO:0008006" key="4">
    <source>
        <dbReference type="Google" id="ProtNLM"/>
    </source>
</evidence>
<dbReference type="RefSeq" id="WP_158657603.1">
    <property type="nucleotide sequence ID" value="NZ_POQT01000021.1"/>
</dbReference>
<proteinExistence type="predicted"/>
<evidence type="ECO:0000256" key="1">
    <source>
        <dbReference type="SAM" id="MobiDB-lite"/>
    </source>
</evidence>
<dbReference type="EMBL" id="SHKV01000001">
    <property type="protein sequence ID" value="RZU32176.1"/>
    <property type="molecule type" value="Genomic_DNA"/>
</dbReference>
<organism evidence="2 3">
    <name type="scientific">Blastococcus saxobsidens</name>
    <dbReference type="NCBI Taxonomy" id="138336"/>
    <lineage>
        <taxon>Bacteria</taxon>
        <taxon>Bacillati</taxon>
        <taxon>Actinomycetota</taxon>
        <taxon>Actinomycetes</taxon>
        <taxon>Geodermatophilales</taxon>
        <taxon>Geodermatophilaceae</taxon>
        <taxon>Blastococcus</taxon>
    </lineage>
</organism>
<dbReference type="PANTHER" id="PTHR43102:SF2">
    <property type="entry name" value="GAF DOMAIN-CONTAINING PROTEIN"/>
    <property type="match status" value="1"/>
</dbReference>
<dbReference type="Proteomes" id="UP000292507">
    <property type="component" value="Unassembled WGS sequence"/>
</dbReference>
<dbReference type="AlphaFoldDB" id="A0A4V2G286"/>
<comment type="caution">
    <text evidence="2">The sequence shown here is derived from an EMBL/GenBank/DDBJ whole genome shotgun (WGS) entry which is preliminary data.</text>
</comment>
<keyword evidence="3" id="KW-1185">Reference proteome</keyword>
<accession>A0A4V2G286</accession>
<protein>
    <recommendedName>
        <fullName evidence="4">GAF domain-containing protein</fullName>
    </recommendedName>
</protein>
<evidence type="ECO:0000313" key="2">
    <source>
        <dbReference type="EMBL" id="RZU32176.1"/>
    </source>
</evidence>
<name>A0A4V2G286_9ACTN</name>
<gene>
    <name evidence="2" type="ORF">BKA19_1870</name>
</gene>
<dbReference type="PANTHER" id="PTHR43102">
    <property type="entry name" value="SLR1143 PROTEIN"/>
    <property type="match status" value="1"/>
</dbReference>
<dbReference type="Gene3D" id="3.30.450.40">
    <property type="match status" value="1"/>
</dbReference>
<dbReference type="SUPFAM" id="SSF55781">
    <property type="entry name" value="GAF domain-like"/>
    <property type="match status" value="1"/>
</dbReference>
<feature type="region of interest" description="Disordered" evidence="1">
    <location>
        <begin position="138"/>
        <end position="168"/>
    </location>
</feature>
<sequence>MNGHDFARRPARLDAVRATDLLDAEAEASFDRLTALARRLTGAPLAFLTVVDDWRSYWLSREGLPAGSPVQNTVEESFSQYVVGGDPLILPDVTLDDRTKENPSIEGMGVRSAPDRPALHAVRLGSRRRTQARLGLCDRGGVRRRGSVGAPPPAVTSRGAEVTSRAGE</sequence>